<dbReference type="EMBL" id="OX596100">
    <property type="protein sequence ID" value="CAM9751367.1"/>
    <property type="molecule type" value="Genomic_DNA"/>
</dbReference>
<reference evidence="1" key="2">
    <citation type="submission" date="2025-03" db="EMBL/GenBank/DDBJ databases">
        <authorList>
            <consortium name="ELIXIR-Norway"/>
            <consortium name="Elixir Norway"/>
        </authorList>
    </citation>
    <scope>NUCLEOTIDE SEQUENCE</scope>
</reference>
<name>A0AC59YJT1_RANTA</name>
<proteinExistence type="predicted"/>
<organism evidence="1 2">
    <name type="scientific">Rangifer tarandus platyrhynchus</name>
    <name type="common">Svalbard reindeer</name>
    <dbReference type="NCBI Taxonomy" id="3082113"/>
    <lineage>
        <taxon>Eukaryota</taxon>
        <taxon>Metazoa</taxon>
        <taxon>Chordata</taxon>
        <taxon>Craniata</taxon>
        <taxon>Vertebrata</taxon>
        <taxon>Euteleostomi</taxon>
        <taxon>Mammalia</taxon>
        <taxon>Eutheria</taxon>
        <taxon>Laurasiatheria</taxon>
        <taxon>Artiodactyla</taxon>
        <taxon>Ruminantia</taxon>
        <taxon>Pecora</taxon>
        <taxon>Cervidae</taxon>
        <taxon>Odocoileinae</taxon>
        <taxon>Rangifer</taxon>
    </lineage>
</organism>
<sequence length="85" mass="8593">MDVLPPLVPIPNPVSPQKEDPAFLWLLGGAAGKSPSALPEENDRSGPSSTRSGRASTPAGRALPPLPCPKADVQLAVALFGLGAA</sequence>
<evidence type="ECO:0000313" key="2">
    <source>
        <dbReference type="Proteomes" id="UP001162501"/>
    </source>
</evidence>
<gene>
    <name evidence="1" type="ORF">MRATA1EN22A_LOCUS6953</name>
</gene>
<protein>
    <submittedName>
        <fullName evidence="1">Uncharacterized protein</fullName>
    </submittedName>
</protein>
<accession>A0AC59YJT1</accession>
<reference evidence="1" key="1">
    <citation type="submission" date="2023-05" db="EMBL/GenBank/DDBJ databases">
        <authorList>
            <consortium name="ELIXIR-Norway"/>
        </authorList>
    </citation>
    <scope>NUCLEOTIDE SEQUENCE</scope>
</reference>
<dbReference type="Proteomes" id="UP001162501">
    <property type="component" value="Chromosome 16"/>
</dbReference>
<evidence type="ECO:0000313" key="1">
    <source>
        <dbReference type="EMBL" id="CAM9751367.1"/>
    </source>
</evidence>